<dbReference type="EMBL" id="JASCZI010061443">
    <property type="protein sequence ID" value="MED6138721.1"/>
    <property type="molecule type" value="Genomic_DNA"/>
</dbReference>
<comment type="caution">
    <text evidence="1">The sequence shown here is derived from an EMBL/GenBank/DDBJ whole genome shotgun (WGS) entry which is preliminary data.</text>
</comment>
<evidence type="ECO:0000313" key="2">
    <source>
        <dbReference type="Proteomes" id="UP001341840"/>
    </source>
</evidence>
<proteinExistence type="predicted"/>
<keyword evidence="2" id="KW-1185">Reference proteome</keyword>
<evidence type="ECO:0000313" key="1">
    <source>
        <dbReference type="EMBL" id="MED6138721.1"/>
    </source>
</evidence>
<protein>
    <submittedName>
        <fullName evidence="1">Uncharacterized protein</fullName>
    </submittedName>
</protein>
<gene>
    <name evidence="1" type="ORF">PIB30_077109</name>
</gene>
<accession>A0ABU6SQL8</accession>
<sequence>MVYTLGPGVHRTGHYSSVESNAKEDAAFAMIQKVFPATSQFIRDFHFLHAKSLQRANDHLTAEIERLEEKIKVHGYDSTFDDVTPRDIIDNCFPAVEDVFS</sequence>
<reference evidence="1 2" key="1">
    <citation type="journal article" date="2023" name="Plants (Basel)">
        <title>Bridging the Gap: Combining Genomics and Transcriptomics Approaches to Understand Stylosanthes scabra, an Orphan Legume from the Brazilian Caatinga.</title>
        <authorList>
            <person name="Ferreira-Neto J.R.C."/>
            <person name="da Silva M.D."/>
            <person name="Binneck E."/>
            <person name="de Melo N.F."/>
            <person name="da Silva R.H."/>
            <person name="de Melo A.L.T.M."/>
            <person name="Pandolfi V."/>
            <person name="Bustamante F.O."/>
            <person name="Brasileiro-Vidal A.C."/>
            <person name="Benko-Iseppon A.M."/>
        </authorList>
    </citation>
    <scope>NUCLEOTIDE SEQUENCE [LARGE SCALE GENOMIC DNA]</scope>
    <source>
        <tissue evidence="1">Leaves</tissue>
    </source>
</reference>
<dbReference type="Proteomes" id="UP001341840">
    <property type="component" value="Unassembled WGS sequence"/>
</dbReference>
<name>A0ABU6SQL8_9FABA</name>
<organism evidence="1 2">
    <name type="scientific">Stylosanthes scabra</name>
    <dbReference type="NCBI Taxonomy" id="79078"/>
    <lineage>
        <taxon>Eukaryota</taxon>
        <taxon>Viridiplantae</taxon>
        <taxon>Streptophyta</taxon>
        <taxon>Embryophyta</taxon>
        <taxon>Tracheophyta</taxon>
        <taxon>Spermatophyta</taxon>
        <taxon>Magnoliopsida</taxon>
        <taxon>eudicotyledons</taxon>
        <taxon>Gunneridae</taxon>
        <taxon>Pentapetalae</taxon>
        <taxon>rosids</taxon>
        <taxon>fabids</taxon>
        <taxon>Fabales</taxon>
        <taxon>Fabaceae</taxon>
        <taxon>Papilionoideae</taxon>
        <taxon>50 kb inversion clade</taxon>
        <taxon>dalbergioids sensu lato</taxon>
        <taxon>Dalbergieae</taxon>
        <taxon>Pterocarpus clade</taxon>
        <taxon>Stylosanthes</taxon>
    </lineage>
</organism>